<evidence type="ECO:0000256" key="4">
    <source>
        <dbReference type="ARBA" id="ARBA00023172"/>
    </source>
</evidence>
<comment type="similarity">
    <text evidence="2">Belongs to the RmuC family.</text>
</comment>
<dbReference type="InterPro" id="IPR003798">
    <property type="entry name" value="DNA_recombination_RmuC"/>
</dbReference>
<proteinExistence type="inferred from homology"/>
<dbReference type="Proteomes" id="UP000033946">
    <property type="component" value="Unassembled WGS sequence"/>
</dbReference>
<dbReference type="AlphaFoldDB" id="A0A0G1T5H5"/>
<sequence length="353" mass="39517">MTPAQTILVFSALLIISMIFVAVYISNQIKSASGKGETEKMLFDMVKEMKAEMKASVDKGSQTVEEQLRHQRDSMDKQTKMIWERLDNASKVIGGVQKQLGEIGEFSKGMKDLSNVLKSPKLRGGLGEQLLYEILANALPKELYRMQYKFRDGSVCDAATVTKDVIIPIDAKFSMENFKLMLDAETDEERERVKKEFIRDVKVRIDEIASKYILPEEGTADHAIMYIPSENVFYELIVNTPQIEEYSKKRSVTLASPNTLTYILRSFLLASRQYELQQHAGEILKALGGIAIEAGRFSGELEVLDGHIGRTVKSMDNVKTKFGKLTGKIESVQALGEVENVPMLADGADADKE</sequence>
<gene>
    <name evidence="6" type="ORF">UX69_C0001G0022</name>
</gene>
<dbReference type="Pfam" id="PF02646">
    <property type="entry name" value="RmuC"/>
    <property type="match status" value="1"/>
</dbReference>
<reference evidence="6 7" key="1">
    <citation type="journal article" date="2015" name="Nature">
        <title>rRNA introns, odd ribosomes, and small enigmatic genomes across a large radiation of phyla.</title>
        <authorList>
            <person name="Brown C.T."/>
            <person name="Hug L.A."/>
            <person name="Thomas B.C."/>
            <person name="Sharon I."/>
            <person name="Castelle C.J."/>
            <person name="Singh A."/>
            <person name="Wilkins M.J."/>
            <person name="Williams K.H."/>
            <person name="Banfield J.F."/>
        </authorList>
    </citation>
    <scope>NUCLEOTIDE SEQUENCE [LARGE SCALE GENOMIC DNA]</scope>
</reference>
<evidence type="ECO:0000256" key="5">
    <source>
        <dbReference type="SAM" id="Phobius"/>
    </source>
</evidence>
<accession>A0A0G1T5H5</accession>
<keyword evidence="5" id="KW-0472">Membrane</keyword>
<name>A0A0G1T5H5_UNCKA</name>
<dbReference type="EMBL" id="LCNE01000001">
    <property type="protein sequence ID" value="KKU49438.1"/>
    <property type="molecule type" value="Genomic_DNA"/>
</dbReference>
<keyword evidence="5" id="KW-1133">Transmembrane helix</keyword>
<evidence type="ECO:0008006" key="8">
    <source>
        <dbReference type="Google" id="ProtNLM"/>
    </source>
</evidence>
<comment type="caution">
    <text evidence="6">The sequence shown here is derived from an EMBL/GenBank/DDBJ whole genome shotgun (WGS) entry which is preliminary data.</text>
</comment>
<keyword evidence="4" id="KW-0233">DNA recombination</keyword>
<evidence type="ECO:0000313" key="6">
    <source>
        <dbReference type="EMBL" id="KKU49438.1"/>
    </source>
</evidence>
<comment type="function">
    <text evidence="1">Involved in DNA recombination.</text>
</comment>
<dbReference type="PANTHER" id="PTHR30563">
    <property type="entry name" value="DNA RECOMBINATION PROTEIN RMUC"/>
    <property type="match status" value="1"/>
</dbReference>
<evidence type="ECO:0000313" key="7">
    <source>
        <dbReference type="Proteomes" id="UP000033946"/>
    </source>
</evidence>
<feature type="transmembrane region" description="Helical" evidence="5">
    <location>
        <begin position="6"/>
        <end position="25"/>
    </location>
</feature>
<evidence type="ECO:0000256" key="1">
    <source>
        <dbReference type="ARBA" id="ARBA00003416"/>
    </source>
</evidence>
<evidence type="ECO:0000256" key="3">
    <source>
        <dbReference type="ARBA" id="ARBA00023054"/>
    </source>
</evidence>
<keyword evidence="3" id="KW-0175">Coiled coil</keyword>
<organism evidence="6 7">
    <name type="scientific">candidate division WWE3 bacterium GW2011_GWA2_46_9</name>
    <dbReference type="NCBI Taxonomy" id="1619111"/>
    <lineage>
        <taxon>Bacteria</taxon>
        <taxon>Katanobacteria</taxon>
    </lineage>
</organism>
<evidence type="ECO:0000256" key="2">
    <source>
        <dbReference type="ARBA" id="ARBA00009840"/>
    </source>
</evidence>
<dbReference type="PANTHER" id="PTHR30563:SF0">
    <property type="entry name" value="DNA RECOMBINATION PROTEIN RMUC"/>
    <property type="match status" value="1"/>
</dbReference>
<keyword evidence="5" id="KW-0812">Transmembrane</keyword>
<protein>
    <recommendedName>
        <fullName evidence="8">RmuC-domain protein</fullName>
    </recommendedName>
</protein>
<dbReference type="GO" id="GO:0006310">
    <property type="term" value="P:DNA recombination"/>
    <property type="evidence" value="ECO:0007669"/>
    <property type="project" value="UniProtKB-KW"/>
</dbReference>